<dbReference type="Pfam" id="PF11258">
    <property type="entry name" value="DUF3048"/>
    <property type="match status" value="1"/>
</dbReference>
<keyword evidence="4" id="KW-1185">Reference proteome</keyword>
<gene>
    <name evidence="3" type="ORF">K9V48_11670</name>
</gene>
<dbReference type="PROSITE" id="PS51257">
    <property type="entry name" value="PROKAR_LIPOPROTEIN"/>
    <property type="match status" value="1"/>
</dbReference>
<dbReference type="InterPro" id="IPR023158">
    <property type="entry name" value="YerB-like_sf"/>
</dbReference>
<feature type="domain" description="DUF3048" evidence="1">
    <location>
        <begin position="54"/>
        <end position="195"/>
    </location>
</feature>
<dbReference type="SUPFAM" id="SSF159774">
    <property type="entry name" value="YerB-like"/>
    <property type="match status" value="1"/>
</dbReference>
<protein>
    <submittedName>
        <fullName evidence="3">DUF3048 domain-containing protein</fullName>
    </submittedName>
</protein>
<proteinExistence type="predicted"/>
<organism evidence="3 4">
    <name type="scientific">Metabacillus rhizolycopersici</name>
    <dbReference type="NCBI Taxonomy" id="2875709"/>
    <lineage>
        <taxon>Bacteria</taxon>
        <taxon>Bacillati</taxon>
        <taxon>Bacillota</taxon>
        <taxon>Bacilli</taxon>
        <taxon>Bacillales</taxon>
        <taxon>Bacillaceae</taxon>
        <taxon>Metabacillus</taxon>
    </lineage>
</organism>
<evidence type="ECO:0000313" key="3">
    <source>
        <dbReference type="EMBL" id="MBZ5750893.1"/>
    </source>
</evidence>
<evidence type="ECO:0000259" key="2">
    <source>
        <dbReference type="Pfam" id="PF17479"/>
    </source>
</evidence>
<sequence length="347" mass="38802">MIKGKFSFVILSTLLVISACGNKEEHNTTSNQGSVQNEAKPVAVEVGEETIYPLTGLEAIDGEQNQRPVAVMINNHPNARPQSGLHKADIVYEVLSEGSITRFLAIFQSELPDVIGPVRSAREYYVDLSKGYNALYISHGWSPTAKQKLEAGEADYLNGLFYDGTLFWRAAHRKAPHNSYISNENIVKGAVSNNYEIAAEVEPYPFLSEEEIANLEGEPSSKFVVKYGKSQTWQSTYEYNQTKQSYSRFSDNEQTVDLESGEPVSLSNIFVVEMNHSYLDDYGRRGIDLTSGGKAILFQKGLKQELEWENRDGRIIPIKNGEVVKFVPGKTWINIVPNIIDTFSDQS</sequence>
<dbReference type="InterPro" id="IPR021416">
    <property type="entry name" value="DUF3048_N"/>
</dbReference>
<reference evidence="3" key="1">
    <citation type="submission" date="2024-05" db="EMBL/GenBank/DDBJ databases">
        <title>Metabacillus sp. nov., isolated from the rhizosphere soil of tomato plants.</title>
        <authorList>
            <person name="Ma R."/>
        </authorList>
    </citation>
    <scope>NUCLEOTIDE SEQUENCE</scope>
    <source>
        <strain evidence="3">DBTR6</strain>
    </source>
</reference>
<dbReference type="InterPro" id="IPR035328">
    <property type="entry name" value="DUF3048_C"/>
</dbReference>
<name>A0ABS7URF4_9BACI</name>
<feature type="domain" description="DUF3048" evidence="2">
    <location>
        <begin position="225"/>
        <end position="333"/>
    </location>
</feature>
<accession>A0ABS7URF4</accession>
<evidence type="ECO:0000313" key="4">
    <source>
        <dbReference type="Proteomes" id="UP001165287"/>
    </source>
</evidence>
<dbReference type="Gene3D" id="3.50.90.10">
    <property type="entry name" value="YerB-like"/>
    <property type="match status" value="1"/>
</dbReference>
<dbReference type="Proteomes" id="UP001165287">
    <property type="component" value="Unassembled WGS sequence"/>
</dbReference>
<evidence type="ECO:0000259" key="1">
    <source>
        <dbReference type="Pfam" id="PF11258"/>
    </source>
</evidence>
<dbReference type="EMBL" id="JAIQUM010000022">
    <property type="protein sequence ID" value="MBZ5750893.1"/>
    <property type="molecule type" value="Genomic_DNA"/>
</dbReference>
<dbReference type="Pfam" id="PF17479">
    <property type="entry name" value="DUF3048_C"/>
    <property type="match status" value="1"/>
</dbReference>
<comment type="caution">
    <text evidence="3">The sequence shown here is derived from an EMBL/GenBank/DDBJ whole genome shotgun (WGS) entry which is preliminary data.</text>
</comment>